<dbReference type="InterPro" id="IPR009057">
    <property type="entry name" value="Homeodomain-like_sf"/>
</dbReference>
<dbReference type="PANTHER" id="PTHR34849:SF5">
    <property type="entry name" value="SSL2733 PROTEIN"/>
    <property type="match status" value="1"/>
</dbReference>
<evidence type="ECO:0000313" key="2">
    <source>
        <dbReference type="Proteomes" id="UP000321578"/>
    </source>
</evidence>
<dbReference type="AlphaFoldDB" id="A0A5C6ZJR8"/>
<reference evidence="1 2" key="1">
    <citation type="submission" date="2019-08" db="EMBL/GenBank/DDBJ databases">
        <title>Genomes of Subsaximicrobium wynnwilliamsii strains.</title>
        <authorList>
            <person name="Bowman J.P."/>
        </authorList>
    </citation>
    <scope>NUCLEOTIDE SEQUENCE [LARGE SCALE GENOMIC DNA]</scope>
    <source>
        <strain evidence="1 2">2-80-2</strain>
    </source>
</reference>
<gene>
    <name evidence="1" type="ORF">ESY86_03555</name>
</gene>
<dbReference type="Proteomes" id="UP000321578">
    <property type="component" value="Unassembled WGS sequence"/>
</dbReference>
<accession>A0A5C6ZJR8</accession>
<dbReference type="EMBL" id="VORO01000003">
    <property type="protein sequence ID" value="TXD90454.1"/>
    <property type="molecule type" value="Genomic_DNA"/>
</dbReference>
<dbReference type="Pfam" id="PF04255">
    <property type="entry name" value="DUF433"/>
    <property type="match status" value="1"/>
</dbReference>
<evidence type="ECO:0000313" key="1">
    <source>
        <dbReference type="EMBL" id="TXD90454.1"/>
    </source>
</evidence>
<keyword evidence="2" id="KW-1185">Reference proteome</keyword>
<organism evidence="1 2">
    <name type="scientific">Subsaximicrobium wynnwilliamsii</name>
    <dbReference type="NCBI Taxonomy" id="291179"/>
    <lineage>
        <taxon>Bacteria</taxon>
        <taxon>Pseudomonadati</taxon>
        <taxon>Bacteroidota</taxon>
        <taxon>Flavobacteriia</taxon>
        <taxon>Flavobacteriales</taxon>
        <taxon>Flavobacteriaceae</taxon>
        <taxon>Subsaximicrobium</taxon>
    </lineage>
</organism>
<name>A0A5C6ZJR8_9FLAO</name>
<dbReference type="OrthoDB" id="9809515at2"/>
<comment type="caution">
    <text evidence="1">The sequence shown here is derived from an EMBL/GenBank/DDBJ whole genome shotgun (WGS) entry which is preliminary data.</text>
</comment>
<proteinExistence type="predicted"/>
<dbReference type="PANTHER" id="PTHR34849">
    <property type="entry name" value="SSL5025 PROTEIN"/>
    <property type="match status" value="1"/>
</dbReference>
<sequence length="74" mass="8423">MIDFTKYITIDPNKRFGKPILKGTRISVYDVLNWLANGMTNDEIIADFPELDENSIKACLSFAASRENKIRIVS</sequence>
<dbReference type="RefSeq" id="WP_147085200.1">
    <property type="nucleotide sequence ID" value="NZ_VORM01000002.1"/>
</dbReference>
<dbReference type="Gene3D" id="1.10.10.10">
    <property type="entry name" value="Winged helix-like DNA-binding domain superfamily/Winged helix DNA-binding domain"/>
    <property type="match status" value="1"/>
</dbReference>
<dbReference type="InterPro" id="IPR007367">
    <property type="entry name" value="DUF433"/>
</dbReference>
<dbReference type="SUPFAM" id="SSF46689">
    <property type="entry name" value="Homeodomain-like"/>
    <property type="match status" value="1"/>
</dbReference>
<dbReference type="InterPro" id="IPR036388">
    <property type="entry name" value="WH-like_DNA-bd_sf"/>
</dbReference>
<protein>
    <submittedName>
        <fullName evidence="1">DUF433 domain-containing protein</fullName>
    </submittedName>
</protein>